<dbReference type="AlphaFoldDB" id="X1JKS1"/>
<feature type="non-terminal residue" evidence="1">
    <location>
        <position position="1"/>
    </location>
</feature>
<sequence>ARFRDYPIATPTILTDLPKPDTPMLCGRLGVNLLSLGRPITG</sequence>
<reference evidence="1" key="1">
    <citation type="journal article" date="2014" name="Front. Microbiol.">
        <title>High frequency of phylogenetically diverse reductive dehalogenase-homologous genes in deep subseafloor sedimentary metagenomes.</title>
        <authorList>
            <person name="Kawai M."/>
            <person name="Futagami T."/>
            <person name="Toyoda A."/>
            <person name="Takaki Y."/>
            <person name="Nishi S."/>
            <person name="Hori S."/>
            <person name="Arai W."/>
            <person name="Tsubouchi T."/>
            <person name="Morono Y."/>
            <person name="Uchiyama I."/>
            <person name="Ito T."/>
            <person name="Fujiyama A."/>
            <person name="Inagaki F."/>
            <person name="Takami H."/>
        </authorList>
    </citation>
    <scope>NUCLEOTIDE SEQUENCE</scope>
    <source>
        <strain evidence="1">Expedition CK06-06</strain>
    </source>
</reference>
<organism evidence="1">
    <name type="scientific">marine sediment metagenome</name>
    <dbReference type="NCBI Taxonomy" id="412755"/>
    <lineage>
        <taxon>unclassified sequences</taxon>
        <taxon>metagenomes</taxon>
        <taxon>ecological metagenomes</taxon>
    </lineage>
</organism>
<comment type="caution">
    <text evidence="1">The sequence shown here is derived from an EMBL/GenBank/DDBJ whole genome shotgun (WGS) entry which is preliminary data.</text>
</comment>
<proteinExistence type="predicted"/>
<accession>X1JKS1</accession>
<name>X1JKS1_9ZZZZ</name>
<dbReference type="EMBL" id="BARU01041884">
    <property type="protein sequence ID" value="GAH78884.1"/>
    <property type="molecule type" value="Genomic_DNA"/>
</dbReference>
<evidence type="ECO:0000313" key="1">
    <source>
        <dbReference type="EMBL" id="GAH78884.1"/>
    </source>
</evidence>
<protein>
    <submittedName>
        <fullName evidence="1">Uncharacterized protein</fullName>
    </submittedName>
</protein>
<gene>
    <name evidence="1" type="ORF">S03H2_64473</name>
</gene>